<proteinExistence type="predicted"/>
<evidence type="ECO:0000313" key="2">
    <source>
        <dbReference type="EMBL" id="EHT9937221.1"/>
    </source>
</evidence>
<accession>A0AAD2PLF9</accession>
<keyword evidence="1" id="KW-1133">Transmembrane helix</keyword>
<protein>
    <submittedName>
        <fullName evidence="2">Uncharacterized protein</fullName>
    </submittedName>
</protein>
<feature type="transmembrane region" description="Helical" evidence="1">
    <location>
        <begin position="194"/>
        <end position="214"/>
    </location>
</feature>
<gene>
    <name evidence="2" type="ORF">KY227_000246</name>
</gene>
<dbReference type="EMBL" id="ABBJDF010000001">
    <property type="protein sequence ID" value="EHT9937221.1"/>
    <property type="molecule type" value="Genomic_DNA"/>
</dbReference>
<dbReference type="RefSeq" id="WP_128295738.1">
    <property type="nucleotide sequence ID" value="NZ_CP032184.1"/>
</dbReference>
<organism evidence="2">
    <name type="scientific">Citrobacter freundii</name>
    <dbReference type="NCBI Taxonomy" id="546"/>
    <lineage>
        <taxon>Bacteria</taxon>
        <taxon>Pseudomonadati</taxon>
        <taxon>Pseudomonadota</taxon>
        <taxon>Gammaproteobacteria</taxon>
        <taxon>Enterobacterales</taxon>
        <taxon>Enterobacteriaceae</taxon>
        <taxon>Citrobacter</taxon>
        <taxon>Citrobacter freundii complex</taxon>
    </lineage>
</organism>
<sequence length="215" mass="25032">MRNYFGKLKEKNRLRRYICSVNWSYHRAELIERLNGICSEINENEMSVSVYSANYDENNFVEGNDSIAVRIMLDYTTIRYHENGLVTNDIETGATLVFAHSNVGFDTVFIHPATSKQSGADYKTLIVYHNQKGARFSDRRLEKLIDELCIYHLYTSVLIENNFLLRFRYMLLKLKSFRWAYFDGEKKFKFSSGIYIPLVSLIVSTIALIVAFIAL</sequence>
<keyword evidence="1" id="KW-0472">Membrane</keyword>
<evidence type="ECO:0000256" key="1">
    <source>
        <dbReference type="SAM" id="Phobius"/>
    </source>
</evidence>
<comment type="caution">
    <text evidence="2">The sequence shown here is derived from an EMBL/GenBank/DDBJ whole genome shotgun (WGS) entry which is preliminary data.</text>
</comment>
<name>A0AAD2PLF9_CITFR</name>
<dbReference type="AlphaFoldDB" id="A0AAD2PLF9"/>
<keyword evidence="1" id="KW-0812">Transmembrane</keyword>
<reference evidence="2" key="1">
    <citation type="submission" date="2021-07" db="EMBL/GenBank/DDBJ databases">
        <authorList>
            <consortium name="Clinical and Environmental Microbiology Branch: Whole genome sequencing antimicrobial resistance pathogens in the healthcare setting"/>
        </authorList>
    </citation>
    <scope>NUCLEOTIDE SEQUENCE</scope>
    <source>
        <strain evidence="2">2021DK-00049</strain>
    </source>
</reference>